<gene>
    <name evidence="1" type="ORF">LTS18_001277</name>
</gene>
<proteinExistence type="predicted"/>
<feature type="non-terminal residue" evidence="1">
    <location>
        <position position="160"/>
    </location>
</feature>
<protein>
    <submittedName>
        <fullName evidence="1">Uncharacterized protein</fullName>
    </submittedName>
</protein>
<keyword evidence="2" id="KW-1185">Reference proteome</keyword>
<evidence type="ECO:0000313" key="2">
    <source>
        <dbReference type="Proteomes" id="UP001186974"/>
    </source>
</evidence>
<accession>A0ACC3DYK6</accession>
<reference evidence="1" key="1">
    <citation type="submission" date="2024-09" db="EMBL/GenBank/DDBJ databases">
        <title>Black Yeasts Isolated from many extreme environments.</title>
        <authorList>
            <person name="Coleine C."/>
            <person name="Stajich J.E."/>
            <person name="Selbmann L."/>
        </authorList>
    </citation>
    <scope>NUCLEOTIDE SEQUENCE</scope>
    <source>
        <strain evidence="1">CCFEE 5737</strain>
    </source>
</reference>
<dbReference type="EMBL" id="JAWDJW010000056">
    <property type="protein sequence ID" value="KAK3081827.1"/>
    <property type="molecule type" value="Genomic_DNA"/>
</dbReference>
<comment type="caution">
    <text evidence="1">The sequence shown here is derived from an EMBL/GenBank/DDBJ whole genome shotgun (WGS) entry which is preliminary data.</text>
</comment>
<organism evidence="1 2">
    <name type="scientific">Coniosporium uncinatum</name>
    <dbReference type="NCBI Taxonomy" id="93489"/>
    <lineage>
        <taxon>Eukaryota</taxon>
        <taxon>Fungi</taxon>
        <taxon>Dikarya</taxon>
        <taxon>Ascomycota</taxon>
        <taxon>Pezizomycotina</taxon>
        <taxon>Dothideomycetes</taxon>
        <taxon>Dothideomycetes incertae sedis</taxon>
        <taxon>Coniosporium</taxon>
    </lineage>
</organism>
<name>A0ACC3DYK6_9PEZI</name>
<dbReference type="Proteomes" id="UP001186974">
    <property type="component" value="Unassembled WGS sequence"/>
</dbReference>
<sequence length="160" mass="17364">MLDNANCTTAPPAAASDAGVASTGVFLSFIITAGIAFLLSAWIILAERRHAASLSRISRKLLLSLSDQQTITGIGIQCVGLAKMETMVPYHFFIIWMLSSISTATHSAALLALFNDFKRDWVLRWLREGLMLINLLLSVVMGIFVLEDVVKQVSPTLAIG</sequence>
<evidence type="ECO:0000313" key="1">
    <source>
        <dbReference type="EMBL" id="KAK3081827.1"/>
    </source>
</evidence>